<evidence type="ECO:0000259" key="2">
    <source>
        <dbReference type="Pfam" id="PF01757"/>
    </source>
</evidence>
<keyword evidence="1" id="KW-0812">Transmembrane</keyword>
<evidence type="ECO:0000313" key="4">
    <source>
        <dbReference type="Proteomes" id="UP000494165"/>
    </source>
</evidence>
<keyword evidence="4" id="KW-1185">Reference proteome</keyword>
<feature type="transmembrane region" description="Helical" evidence="1">
    <location>
        <begin position="323"/>
        <end position="340"/>
    </location>
</feature>
<feature type="transmembrane region" description="Helical" evidence="1">
    <location>
        <begin position="78"/>
        <end position="96"/>
    </location>
</feature>
<dbReference type="PANTHER" id="PTHR11161:SF71">
    <property type="entry name" value="NOSE RESISTANT-TO-FLUOXETINE PROTEIN N-TERMINAL DOMAIN-CONTAINING PROTEIN"/>
    <property type="match status" value="1"/>
</dbReference>
<keyword evidence="1" id="KW-1133">Transmembrane helix</keyword>
<feature type="transmembrane region" description="Helical" evidence="1">
    <location>
        <begin position="35"/>
        <end position="57"/>
    </location>
</feature>
<dbReference type="InterPro" id="IPR052728">
    <property type="entry name" value="O2_lipid_transport_reg"/>
</dbReference>
<reference evidence="3 4" key="1">
    <citation type="submission" date="2020-04" db="EMBL/GenBank/DDBJ databases">
        <authorList>
            <person name="Alioto T."/>
            <person name="Alioto T."/>
            <person name="Gomez Garrido J."/>
        </authorList>
    </citation>
    <scope>NUCLEOTIDE SEQUENCE [LARGE SCALE GENOMIC DNA]</scope>
</reference>
<protein>
    <recommendedName>
        <fullName evidence="2">Acyltransferase 3 domain-containing protein</fullName>
    </recommendedName>
</protein>
<feature type="transmembrane region" description="Helical" evidence="1">
    <location>
        <begin position="360"/>
        <end position="381"/>
    </location>
</feature>
<name>A0A8S1BWG4_9INSE</name>
<evidence type="ECO:0000256" key="1">
    <source>
        <dbReference type="SAM" id="Phobius"/>
    </source>
</evidence>
<dbReference type="EMBL" id="CADEPI010000002">
    <property type="protein sequence ID" value="CAB3360040.1"/>
    <property type="molecule type" value="Genomic_DNA"/>
</dbReference>
<dbReference type="InterPro" id="IPR002656">
    <property type="entry name" value="Acyl_transf_3_dom"/>
</dbReference>
<sequence length="421" mass="48381">MWLIIMGHRCMFSLGGPLFNPERIEEIYTSALNMILLNGTIIVDTFFLISGFLSCYLMLLELDKKRKVNVSLLYAYRYIRLTPVYAMVVGFYATIYPKLGDGPMWDQKVGLERDRCRDNWWANLLYINNYVNAENMCMFQSWFLACDMHYFLLSPLIIYPLWRWPRPGKVLLFFITSLSIFVPFAVTLLGGLDAVLLLFMSTLADPVSNETFRSIYIPSHTRAAPYFIGIVWGYVLYKIRSEGIKINKKFAAVIFIFLHFVAFGSIFGAWAFYIPDIPRSALEKALYGGFHRAGWAISIGWLIVACALSLAGPYRALLSWKPMVPLGRLTYCAFLAHSGVQMYQSASMRVPEYMTYFKMLWMTLGDVSFTFGVALVLYMLFEAPVTALQRIFFKKDRKPAGDNQQLPVTMVQNEIRETCRA</sequence>
<dbReference type="Proteomes" id="UP000494165">
    <property type="component" value="Unassembled WGS sequence"/>
</dbReference>
<feature type="transmembrane region" description="Helical" evidence="1">
    <location>
        <begin position="251"/>
        <end position="273"/>
    </location>
</feature>
<proteinExistence type="predicted"/>
<accession>A0A8S1BWG4</accession>
<feature type="transmembrane region" description="Helical" evidence="1">
    <location>
        <begin position="170"/>
        <end position="203"/>
    </location>
</feature>
<dbReference type="Pfam" id="PF01757">
    <property type="entry name" value="Acyl_transf_3"/>
    <property type="match status" value="1"/>
</dbReference>
<evidence type="ECO:0000313" key="3">
    <source>
        <dbReference type="EMBL" id="CAB3360040.1"/>
    </source>
</evidence>
<feature type="domain" description="Acyltransferase 3" evidence="2">
    <location>
        <begin position="1"/>
        <end position="377"/>
    </location>
</feature>
<feature type="transmembrane region" description="Helical" evidence="1">
    <location>
        <begin position="293"/>
        <end position="311"/>
    </location>
</feature>
<dbReference type="OrthoDB" id="10006435at2759"/>
<dbReference type="AlphaFoldDB" id="A0A8S1BWG4"/>
<gene>
    <name evidence="3" type="ORF">CLODIP_2_CD07883</name>
</gene>
<dbReference type="PANTHER" id="PTHR11161">
    <property type="entry name" value="O-ACYLTRANSFERASE"/>
    <property type="match status" value="1"/>
</dbReference>
<dbReference type="GO" id="GO:0016747">
    <property type="term" value="F:acyltransferase activity, transferring groups other than amino-acyl groups"/>
    <property type="evidence" value="ECO:0007669"/>
    <property type="project" value="InterPro"/>
</dbReference>
<organism evidence="3 4">
    <name type="scientific">Cloeon dipterum</name>
    <dbReference type="NCBI Taxonomy" id="197152"/>
    <lineage>
        <taxon>Eukaryota</taxon>
        <taxon>Metazoa</taxon>
        <taxon>Ecdysozoa</taxon>
        <taxon>Arthropoda</taxon>
        <taxon>Hexapoda</taxon>
        <taxon>Insecta</taxon>
        <taxon>Pterygota</taxon>
        <taxon>Palaeoptera</taxon>
        <taxon>Ephemeroptera</taxon>
        <taxon>Pisciforma</taxon>
        <taxon>Baetidae</taxon>
        <taxon>Cloeon</taxon>
    </lineage>
</organism>
<comment type="caution">
    <text evidence="3">The sequence shown here is derived from an EMBL/GenBank/DDBJ whole genome shotgun (WGS) entry which is preliminary data.</text>
</comment>
<feature type="transmembrane region" description="Helical" evidence="1">
    <location>
        <begin position="139"/>
        <end position="158"/>
    </location>
</feature>
<feature type="transmembrane region" description="Helical" evidence="1">
    <location>
        <begin position="223"/>
        <end position="239"/>
    </location>
</feature>
<keyword evidence="1" id="KW-0472">Membrane</keyword>